<sequence>MKGATVLLLMILTALALKLINHVLSKRQCRKIYKKAVKEGVGEEFLSIVRNYDNRANGIRSTEMDVIYRIALSDAVCSKMKQANSEYKKAP</sequence>
<dbReference type="EMBL" id="LT158606">
    <property type="protein sequence ID" value="CVK35583.1"/>
    <property type="molecule type" value="Genomic_DNA"/>
</dbReference>
<protein>
    <submittedName>
        <fullName evidence="1">Uncharacterized protein</fullName>
    </submittedName>
</protein>
<name>A0A193SBS1_9ZZZZ</name>
<dbReference type="AlphaFoldDB" id="A0A193SBS1"/>
<reference evidence="1" key="1">
    <citation type="journal article" date="2016" name="Sci. Rep.">
        <title>Genomics of high molecular weight plasmids isolated from an on-farm biopurification system.</title>
        <authorList>
            <person name="Martini M.C."/>
            <person name="Wibberg D."/>
            <person name="Lozano M."/>
            <person name="Torres Tejerizo G."/>
            <person name="Albicoro F.J."/>
            <person name="Jaenicke S."/>
            <person name="van Elsas J.D."/>
            <person name="Petroni A."/>
            <person name="Garcillan-Barcia M.P."/>
            <person name="de la Cruz F."/>
            <person name="Schluter A."/>
            <person name="Puhler A."/>
            <person name="Pistorio M."/>
            <person name="Lagares A."/>
            <person name="Del Papa M.F."/>
        </authorList>
    </citation>
    <scope>NUCLEOTIDE SEQUENCE</scope>
    <source>
        <plasmid evidence="1">pMC6</plasmid>
    </source>
</reference>
<geneLocation type="plasmid" evidence="1">
    <name>pMC6</name>
</geneLocation>
<keyword evidence="1" id="KW-0614">Plasmid</keyword>
<proteinExistence type="predicted"/>
<gene>
    <name evidence="1" type="ORF">MCM2015_pMC6_7</name>
</gene>
<organism evidence="1">
    <name type="scientific">biofilter metagenome</name>
    <dbReference type="NCBI Taxonomy" id="1070537"/>
    <lineage>
        <taxon>unclassified sequences</taxon>
        <taxon>metagenomes</taxon>
        <taxon>ecological metagenomes</taxon>
    </lineage>
</organism>
<evidence type="ECO:0000313" key="1">
    <source>
        <dbReference type="EMBL" id="CVK35583.1"/>
    </source>
</evidence>
<accession>A0A193SBS1</accession>